<reference evidence="3" key="1">
    <citation type="submission" date="2016-10" db="EMBL/GenBank/DDBJ databases">
        <authorList>
            <person name="Varghese N."/>
            <person name="Submissions S."/>
        </authorList>
    </citation>
    <scope>NUCLEOTIDE SEQUENCE [LARGE SCALE GENOMIC DNA]</scope>
    <source>
        <strain evidence="3">MPL-11</strain>
    </source>
</reference>
<accession>A0A1H1B6D4</accession>
<dbReference type="Pfam" id="PF00571">
    <property type="entry name" value="CBS"/>
    <property type="match status" value="1"/>
</dbReference>
<proteinExistence type="predicted"/>
<evidence type="ECO:0000313" key="3">
    <source>
        <dbReference type="Proteomes" id="UP000199481"/>
    </source>
</evidence>
<name>A0A1H1B6D4_9LACT</name>
<feature type="domain" description="CBS" evidence="1">
    <location>
        <begin position="86"/>
        <end position="136"/>
    </location>
</feature>
<dbReference type="NCBIfam" id="NF041630">
    <property type="entry name" value="CBS_CbpB"/>
    <property type="match status" value="1"/>
</dbReference>
<evidence type="ECO:0000259" key="1">
    <source>
        <dbReference type="Pfam" id="PF00571"/>
    </source>
</evidence>
<dbReference type="CDD" id="cd04643">
    <property type="entry name" value="CBS_pair_bac"/>
    <property type="match status" value="1"/>
</dbReference>
<dbReference type="Proteomes" id="UP000199481">
    <property type="component" value="Unassembled WGS sequence"/>
</dbReference>
<dbReference type="SUPFAM" id="SSF54631">
    <property type="entry name" value="CBS-domain pair"/>
    <property type="match status" value="1"/>
</dbReference>
<protein>
    <submittedName>
        <fullName evidence="2">Predicted transcriptional regulator with C-terminal CBS domains</fullName>
    </submittedName>
</protein>
<dbReference type="EMBL" id="FNJW01000008">
    <property type="protein sequence ID" value="SDQ47489.1"/>
    <property type="molecule type" value="Genomic_DNA"/>
</dbReference>
<dbReference type="AlphaFoldDB" id="A0A1H1B6D4"/>
<organism evidence="2 3">
    <name type="scientific">Carnobacterium viridans</name>
    <dbReference type="NCBI Taxonomy" id="174587"/>
    <lineage>
        <taxon>Bacteria</taxon>
        <taxon>Bacillati</taxon>
        <taxon>Bacillota</taxon>
        <taxon>Bacilli</taxon>
        <taxon>Lactobacillales</taxon>
        <taxon>Carnobacteriaceae</taxon>
        <taxon>Carnobacterium</taxon>
    </lineage>
</organism>
<evidence type="ECO:0000313" key="2">
    <source>
        <dbReference type="EMBL" id="SDQ47489.1"/>
    </source>
</evidence>
<dbReference type="InterPro" id="IPR046342">
    <property type="entry name" value="CBS_dom_sf"/>
</dbReference>
<sequence length="159" mass="18009">MIGKEIGEMLLENKEHFLIPADRVAHVQLNNRLNHALLVLTKIGYSVIPVLDYDYKIRGLISMPLIIEAITGLEDIDFDKLGDILVSDVMTTDFAVINDPYDLEEVLHLLVNNAFICVASEDGSFTGIITRSEILKGTNRIAHEFENKYDVTRKTERLH</sequence>
<dbReference type="OrthoDB" id="2375431at2"/>
<dbReference type="InterPro" id="IPR048125">
    <property type="entry name" value="CBS_CbpB"/>
</dbReference>
<keyword evidence="3" id="KW-1185">Reference proteome</keyword>
<gene>
    <name evidence="2" type="ORF">SAMN04487752_2448</name>
</gene>
<dbReference type="Gene3D" id="3.10.580.10">
    <property type="entry name" value="CBS-domain"/>
    <property type="match status" value="1"/>
</dbReference>
<dbReference type="RefSeq" id="WP_035021751.1">
    <property type="nucleotide sequence ID" value="NZ_CP084916.1"/>
</dbReference>
<dbReference type="InterPro" id="IPR000644">
    <property type="entry name" value="CBS_dom"/>
</dbReference>